<keyword evidence="2" id="KW-0472">Membrane</keyword>
<feature type="transmembrane region" description="Helical" evidence="2">
    <location>
        <begin position="58"/>
        <end position="79"/>
    </location>
</feature>
<keyword evidence="2" id="KW-0812">Transmembrane</keyword>
<feature type="compositionally biased region" description="Acidic residues" evidence="1">
    <location>
        <begin position="32"/>
        <end position="52"/>
    </location>
</feature>
<evidence type="ECO:0000256" key="1">
    <source>
        <dbReference type="SAM" id="MobiDB-lite"/>
    </source>
</evidence>
<protein>
    <submittedName>
        <fullName evidence="3">Uncharacterized protein</fullName>
    </submittedName>
</protein>
<evidence type="ECO:0000313" key="4">
    <source>
        <dbReference type="Proteomes" id="UP001596328"/>
    </source>
</evidence>
<dbReference type="Proteomes" id="UP001596328">
    <property type="component" value="Unassembled WGS sequence"/>
</dbReference>
<name>A0ABD5S061_9EURY</name>
<reference evidence="3 4" key="1">
    <citation type="journal article" date="2019" name="Int. J. Syst. Evol. Microbiol.">
        <title>The Global Catalogue of Microorganisms (GCM) 10K type strain sequencing project: providing services to taxonomists for standard genome sequencing and annotation.</title>
        <authorList>
            <consortium name="The Broad Institute Genomics Platform"/>
            <consortium name="The Broad Institute Genome Sequencing Center for Infectious Disease"/>
            <person name="Wu L."/>
            <person name="Ma J."/>
        </authorList>
    </citation>
    <scope>NUCLEOTIDE SEQUENCE [LARGE SCALE GENOMIC DNA]</scope>
    <source>
        <strain evidence="3 4">NBRC 111368</strain>
    </source>
</reference>
<gene>
    <name evidence="3" type="ORF">ACFQE1_07825</name>
</gene>
<sequence length="80" mass="8308">MANFTLFEVHLPEGNVQFGPSGLDFARKDGDEDHLDADEGTEIDVDGDADEESGGRGLGSLLVALVVLAAVAFAASKFLG</sequence>
<proteinExistence type="predicted"/>
<organism evidence="3 4">
    <name type="scientific">Halobium palmae</name>
    <dbReference type="NCBI Taxonomy" id="1776492"/>
    <lineage>
        <taxon>Archaea</taxon>
        <taxon>Methanobacteriati</taxon>
        <taxon>Methanobacteriota</taxon>
        <taxon>Stenosarchaea group</taxon>
        <taxon>Halobacteria</taxon>
        <taxon>Halobacteriales</taxon>
        <taxon>Haloferacaceae</taxon>
        <taxon>Halobium</taxon>
    </lineage>
</organism>
<evidence type="ECO:0000313" key="3">
    <source>
        <dbReference type="EMBL" id="MFC6724282.1"/>
    </source>
</evidence>
<dbReference type="AlphaFoldDB" id="A0ABD5S061"/>
<dbReference type="EMBL" id="JBHSWU010000140">
    <property type="protein sequence ID" value="MFC6724282.1"/>
    <property type="molecule type" value="Genomic_DNA"/>
</dbReference>
<evidence type="ECO:0000256" key="2">
    <source>
        <dbReference type="SAM" id="Phobius"/>
    </source>
</evidence>
<feature type="non-terminal residue" evidence="3">
    <location>
        <position position="80"/>
    </location>
</feature>
<accession>A0ABD5S061</accession>
<keyword evidence="2" id="KW-1133">Transmembrane helix</keyword>
<feature type="region of interest" description="Disordered" evidence="1">
    <location>
        <begin position="27"/>
        <end position="53"/>
    </location>
</feature>
<keyword evidence="4" id="KW-1185">Reference proteome</keyword>
<comment type="caution">
    <text evidence="3">The sequence shown here is derived from an EMBL/GenBank/DDBJ whole genome shotgun (WGS) entry which is preliminary data.</text>
</comment>